<dbReference type="Proteomes" id="UP000199323">
    <property type="component" value="Unassembled WGS sequence"/>
</dbReference>
<sequence>MSDSVQTSRITSGMIMSLHLAEVSPGKAMSALRSGPVPAQHEGLHWASTFLMSPLRADSAMFDVKPSGAALLAAWDNDEALDRYLSHSSAAAYDNGFRARFEPVRTIGAWPGLLELPRREIPVDDHPVGVLTLARVRMNKMVPFVAAASHAERDAAHHPAFLEGTSLIKPPNQVATFSLWRSVKEMRQYTVGSYPGGHVRAMKRHEEQDFHHETIFVRLRPYAVDGHWSGRNPLDMLKPLTTN</sequence>
<evidence type="ECO:0000313" key="2">
    <source>
        <dbReference type="Proteomes" id="UP000199323"/>
    </source>
</evidence>
<dbReference type="InterPro" id="IPR011008">
    <property type="entry name" value="Dimeric_a/b-barrel"/>
</dbReference>
<protein>
    <recommendedName>
        <fullName evidence="3">Spheroidene monooxygenase</fullName>
    </recommendedName>
</protein>
<dbReference type="SUPFAM" id="SSF54909">
    <property type="entry name" value="Dimeric alpha+beta barrel"/>
    <property type="match status" value="1"/>
</dbReference>
<dbReference type="OrthoDB" id="701861at2"/>
<evidence type="ECO:0000313" key="1">
    <source>
        <dbReference type="EMBL" id="SFF35394.1"/>
    </source>
</evidence>
<reference evidence="1 2" key="1">
    <citation type="submission" date="2016-10" db="EMBL/GenBank/DDBJ databases">
        <authorList>
            <person name="de Groot N.N."/>
        </authorList>
    </citation>
    <scope>NUCLEOTIDE SEQUENCE [LARGE SCALE GENOMIC DNA]</scope>
    <source>
        <strain evidence="1 2">CGMCC 4.3510</strain>
    </source>
</reference>
<proteinExistence type="predicted"/>
<dbReference type="CDD" id="cd21650">
    <property type="entry name" value="CrtA-like"/>
    <property type="match status" value="1"/>
</dbReference>
<accession>A0A1I2HZC3</accession>
<dbReference type="AlphaFoldDB" id="A0A1I2HZC3"/>
<dbReference type="EMBL" id="FONG01000012">
    <property type="protein sequence ID" value="SFF35394.1"/>
    <property type="molecule type" value="Genomic_DNA"/>
</dbReference>
<gene>
    <name evidence="1" type="ORF">SAMN05216251_11276</name>
</gene>
<dbReference type="STRING" id="380248.SAMN05216251_11276"/>
<evidence type="ECO:0008006" key="3">
    <source>
        <dbReference type="Google" id="ProtNLM"/>
    </source>
</evidence>
<keyword evidence="2" id="KW-1185">Reference proteome</keyword>
<dbReference type="InterPro" id="IPR049574">
    <property type="entry name" value="CrtA-like"/>
</dbReference>
<name>A0A1I2HZC3_9ACTN</name>
<organism evidence="1 2">
    <name type="scientific">Actinacidiphila alni</name>
    <dbReference type="NCBI Taxonomy" id="380248"/>
    <lineage>
        <taxon>Bacteria</taxon>
        <taxon>Bacillati</taxon>
        <taxon>Actinomycetota</taxon>
        <taxon>Actinomycetes</taxon>
        <taxon>Kitasatosporales</taxon>
        <taxon>Streptomycetaceae</taxon>
        <taxon>Actinacidiphila</taxon>
    </lineage>
</organism>